<dbReference type="Pfam" id="PF00078">
    <property type="entry name" value="RVT_1"/>
    <property type="match status" value="2"/>
</dbReference>
<dbReference type="Proteomes" id="UP000467841">
    <property type="component" value="Unassembled WGS sequence"/>
</dbReference>
<dbReference type="AlphaFoldDB" id="A0A6D2HJR3"/>
<organism evidence="2 3">
    <name type="scientific">Microthlaspi erraticum</name>
    <dbReference type="NCBI Taxonomy" id="1685480"/>
    <lineage>
        <taxon>Eukaryota</taxon>
        <taxon>Viridiplantae</taxon>
        <taxon>Streptophyta</taxon>
        <taxon>Embryophyta</taxon>
        <taxon>Tracheophyta</taxon>
        <taxon>Spermatophyta</taxon>
        <taxon>Magnoliopsida</taxon>
        <taxon>eudicotyledons</taxon>
        <taxon>Gunneridae</taxon>
        <taxon>Pentapetalae</taxon>
        <taxon>rosids</taxon>
        <taxon>malvids</taxon>
        <taxon>Brassicales</taxon>
        <taxon>Brassicaceae</taxon>
        <taxon>Coluteocarpeae</taxon>
        <taxon>Microthlaspi</taxon>
    </lineage>
</organism>
<dbReference type="CDD" id="cd01650">
    <property type="entry name" value="RT_nLTR_like"/>
    <property type="match status" value="1"/>
</dbReference>
<gene>
    <name evidence="2" type="ORF">MERR_LOCUS2171</name>
</gene>
<reference evidence="2" key="1">
    <citation type="submission" date="2020-01" db="EMBL/GenBank/DDBJ databases">
        <authorList>
            <person name="Mishra B."/>
        </authorList>
    </citation>
    <scope>NUCLEOTIDE SEQUENCE [LARGE SCALE GENOMIC DNA]</scope>
</reference>
<feature type="domain" description="Reverse transcriptase" evidence="1">
    <location>
        <begin position="1"/>
        <end position="241"/>
    </location>
</feature>
<dbReference type="InterPro" id="IPR000477">
    <property type="entry name" value="RT_dom"/>
</dbReference>
<protein>
    <recommendedName>
        <fullName evidence="1">Reverse transcriptase domain-containing protein</fullName>
    </recommendedName>
</protein>
<evidence type="ECO:0000313" key="2">
    <source>
        <dbReference type="EMBL" id="CAA7014936.1"/>
    </source>
</evidence>
<dbReference type="InterPro" id="IPR043502">
    <property type="entry name" value="DNA/RNA_pol_sf"/>
</dbReference>
<sequence length="441" mass="48981">MFKLNPNKSSGPDGLTSGFYKAAWNILGTEVISSISHFFTSSFMPKATNSTILTLIPKFPELVNGYHKDKGPKRITIKVDIAKAFDSVSWEFLFSCLEGLGLPDQMLHWLKSCICTTNFTIGYNGMVQGYFKGKRGLRQGDPLSPYLFVIAMNCLSLMLNRAAEEGKFAYHHECSASRLTHLCFADDLLIFVEGTLDSVHNVLQVLNEFQLRSGLAVSVQKSCLFGFGLSQNECDLIKFSTGMPQGTLHSRIELPFGVQDRYPLQGDPLSPYLFVIAMNCLSLMLNRAAEEGKFAYHHECSASRLTHLRFADDLLIFVEGTLDSVHNVLQVLNEFQLRSGLAVSVQKSCFFGSGLSQNECDFIKFSTGMPQGTLHVHYLGVPLCTKKLSIANCEVLIQQVKDRVTSWSARSLSFAGRLLLIKTLIAGISTFWCSTFILPKA</sequence>
<dbReference type="PANTHER" id="PTHR33116">
    <property type="entry name" value="REVERSE TRANSCRIPTASE ZINC-BINDING DOMAIN-CONTAINING PROTEIN-RELATED-RELATED"/>
    <property type="match status" value="1"/>
</dbReference>
<comment type="caution">
    <text evidence="2">The sequence shown here is derived from an EMBL/GenBank/DDBJ whole genome shotgun (WGS) entry which is preliminary data.</text>
</comment>
<dbReference type="EMBL" id="CACVBM020000133">
    <property type="protein sequence ID" value="CAA7014936.1"/>
    <property type="molecule type" value="Genomic_DNA"/>
</dbReference>
<name>A0A6D2HJR3_9BRAS</name>
<keyword evidence="3" id="KW-1185">Reference proteome</keyword>
<evidence type="ECO:0000313" key="3">
    <source>
        <dbReference type="Proteomes" id="UP000467841"/>
    </source>
</evidence>
<accession>A0A6D2HJR3</accession>
<evidence type="ECO:0000259" key="1">
    <source>
        <dbReference type="PROSITE" id="PS50878"/>
    </source>
</evidence>
<dbReference type="PANTHER" id="PTHR33116:SF80">
    <property type="entry name" value="REVERSE TRANSCRIPTASE ZINC-BINDING DOMAIN-CONTAINING PROTEIN"/>
    <property type="match status" value="1"/>
</dbReference>
<dbReference type="PROSITE" id="PS50878">
    <property type="entry name" value="RT_POL"/>
    <property type="match status" value="1"/>
</dbReference>
<dbReference type="SUPFAM" id="SSF56672">
    <property type="entry name" value="DNA/RNA polymerases"/>
    <property type="match status" value="2"/>
</dbReference>
<dbReference type="OrthoDB" id="1934719at2759"/>
<proteinExistence type="predicted"/>